<evidence type="ECO:0000256" key="2">
    <source>
        <dbReference type="ARBA" id="ARBA00022840"/>
    </source>
</evidence>
<dbReference type="PANTHER" id="PTHR33540:SF1">
    <property type="entry name" value="N-ACETYLMURAMATE_N-ACETYLGLUCOSAMINE KINASE"/>
    <property type="match status" value="1"/>
</dbReference>
<evidence type="ECO:0000313" key="5">
    <source>
        <dbReference type="Proteomes" id="UP001595533"/>
    </source>
</evidence>
<dbReference type="Proteomes" id="UP001595533">
    <property type="component" value="Unassembled WGS sequence"/>
</dbReference>
<sequence>MSRSEQLSQWLNHVLETNDFRVETASEDASFRQYFRVKCGDLSYIAMDAPPQLEDCRPFVKVQAILQQHQVHVPLIKAHDEVMGFMLLTDFGHQLYLDLLNESNYHAMYAMAIDELVILQSAPVDAIPAYDRPLLSTELNLFSEWFIGHHLNHQLTEQQQLIVQQLHELLIDNALAQPQVFVHRDFHSRNLMWTDDKPGVIDFQDAVCGPVTYDLVSLLKDCYIRLPEPTVDDLISYYLQQSGLAHKPAFSRTQFVRWFDLMGLQRHLKAIGIFSRLNYRDGKPGYLKDIPRTMSYVQDVCDCYPELSALKQLLKEMLPTIRHPA</sequence>
<dbReference type="PANTHER" id="PTHR33540">
    <property type="entry name" value="TRNA THREONYLCARBAMOYLADENOSINE BIOSYNTHESIS PROTEIN TSAE"/>
    <property type="match status" value="1"/>
</dbReference>
<dbReference type="RefSeq" id="WP_077410261.1">
    <property type="nucleotide sequence ID" value="NZ_JBHRTS010000002.1"/>
</dbReference>
<dbReference type="SUPFAM" id="SSF56112">
    <property type="entry name" value="Protein kinase-like (PK-like)"/>
    <property type="match status" value="1"/>
</dbReference>
<accession>A0ABV7J5N0</accession>
<evidence type="ECO:0000259" key="3">
    <source>
        <dbReference type="Pfam" id="PF01636"/>
    </source>
</evidence>
<keyword evidence="2" id="KW-0067">ATP-binding</keyword>
<name>A0ABV7J5N0_9GAMM</name>
<evidence type="ECO:0000256" key="1">
    <source>
        <dbReference type="ARBA" id="ARBA00022741"/>
    </source>
</evidence>
<dbReference type="Pfam" id="PF01636">
    <property type="entry name" value="APH"/>
    <property type="match status" value="1"/>
</dbReference>
<dbReference type="EMBL" id="JBHRTS010000002">
    <property type="protein sequence ID" value="MFC3193471.1"/>
    <property type="molecule type" value="Genomic_DNA"/>
</dbReference>
<gene>
    <name evidence="4" type="ORF">ACFODZ_04340</name>
</gene>
<keyword evidence="5" id="KW-1185">Reference proteome</keyword>
<dbReference type="Gene3D" id="3.90.1200.10">
    <property type="match status" value="1"/>
</dbReference>
<dbReference type="InterPro" id="IPR011009">
    <property type="entry name" value="Kinase-like_dom_sf"/>
</dbReference>
<dbReference type="Gene3D" id="3.30.200.20">
    <property type="entry name" value="Phosphorylase Kinase, domain 1"/>
    <property type="match status" value="1"/>
</dbReference>
<evidence type="ECO:0000313" key="4">
    <source>
        <dbReference type="EMBL" id="MFC3193471.1"/>
    </source>
</evidence>
<protein>
    <submittedName>
        <fullName evidence="4">Aminoglycoside phosphotransferase family protein</fullName>
    </submittedName>
</protein>
<keyword evidence="1" id="KW-0547">Nucleotide-binding</keyword>
<dbReference type="InterPro" id="IPR002575">
    <property type="entry name" value="Aminoglycoside_PTrfase"/>
</dbReference>
<comment type="caution">
    <text evidence="4">The sequence shown here is derived from an EMBL/GenBank/DDBJ whole genome shotgun (WGS) entry which is preliminary data.</text>
</comment>
<organism evidence="4 5">
    <name type="scientific">Marinicella sediminis</name>
    <dbReference type="NCBI Taxonomy" id="1792834"/>
    <lineage>
        <taxon>Bacteria</taxon>
        <taxon>Pseudomonadati</taxon>
        <taxon>Pseudomonadota</taxon>
        <taxon>Gammaproteobacteria</taxon>
        <taxon>Lysobacterales</taxon>
        <taxon>Marinicellaceae</taxon>
        <taxon>Marinicella</taxon>
    </lineage>
</organism>
<proteinExistence type="predicted"/>
<feature type="domain" description="Aminoglycoside phosphotransferase" evidence="3">
    <location>
        <begin position="23"/>
        <end position="239"/>
    </location>
</feature>
<reference evidence="5" key="1">
    <citation type="journal article" date="2019" name="Int. J. Syst. Evol. Microbiol.">
        <title>The Global Catalogue of Microorganisms (GCM) 10K type strain sequencing project: providing services to taxonomists for standard genome sequencing and annotation.</title>
        <authorList>
            <consortium name="The Broad Institute Genomics Platform"/>
            <consortium name="The Broad Institute Genome Sequencing Center for Infectious Disease"/>
            <person name="Wu L."/>
            <person name="Ma J."/>
        </authorList>
    </citation>
    <scope>NUCLEOTIDE SEQUENCE [LARGE SCALE GENOMIC DNA]</scope>
    <source>
        <strain evidence="5">KCTC 42953</strain>
    </source>
</reference>